<dbReference type="Pfam" id="PF03746">
    <property type="entry name" value="LamB_YcsF"/>
    <property type="match status" value="1"/>
</dbReference>
<dbReference type="InterPro" id="IPR011330">
    <property type="entry name" value="Glyco_hydro/deAcase_b/a-brl"/>
</dbReference>
<comment type="subunit">
    <text evidence="1">Forms a complex composed of PxpA, PxpB and PxpC.</text>
</comment>
<reference evidence="2 3" key="2">
    <citation type="submission" date="2020-03" db="EMBL/GenBank/DDBJ databases">
        <title>Kangsaoukella pontilimi gen. nov., sp. nov., a new member of the family Rhodobacteraceae isolated from a tidal mudflat.</title>
        <authorList>
            <person name="Kim I.S."/>
        </authorList>
    </citation>
    <scope>NUCLEOTIDE SEQUENCE [LARGE SCALE GENOMIC DNA]</scope>
    <source>
        <strain evidence="2 3">GH1-50</strain>
    </source>
</reference>
<dbReference type="EMBL" id="WUPT01000001">
    <property type="protein sequence ID" value="MXQ07961.1"/>
    <property type="molecule type" value="Genomic_DNA"/>
</dbReference>
<comment type="catalytic activity">
    <reaction evidence="1">
        <text>5-oxo-L-proline + ATP + 2 H2O = L-glutamate + ADP + phosphate + H(+)</text>
        <dbReference type="Rhea" id="RHEA:10348"/>
        <dbReference type="ChEBI" id="CHEBI:15377"/>
        <dbReference type="ChEBI" id="CHEBI:15378"/>
        <dbReference type="ChEBI" id="CHEBI:29985"/>
        <dbReference type="ChEBI" id="CHEBI:30616"/>
        <dbReference type="ChEBI" id="CHEBI:43474"/>
        <dbReference type="ChEBI" id="CHEBI:58402"/>
        <dbReference type="ChEBI" id="CHEBI:456216"/>
        <dbReference type="EC" id="3.5.2.9"/>
    </reaction>
</comment>
<keyword evidence="3" id="KW-1185">Reference proteome</keyword>
<dbReference type="Proteomes" id="UP000480350">
    <property type="component" value="Unassembled WGS sequence"/>
</dbReference>
<evidence type="ECO:0000256" key="1">
    <source>
        <dbReference type="HAMAP-Rule" id="MF_00691"/>
    </source>
</evidence>
<dbReference type="SUPFAM" id="SSF88713">
    <property type="entry name" value="Glycoside hydrolase/deacetylase"/>
    <property type="match status" value="1"/>
</dbReference>
<dbReference type="CDD" id="cd10787">
    <property type="entry name" value="LamB_YcsF_like"/>
    <property type="match status" value="1"/>
</dbReference>
<accession>A0A7C9J323</accession>
<dbReference type="NCBIfam" id="NF003816">
    <property type="entry name" value="PRK05406.1-5"/>
    <property type="match status" value="1"/>
</dbReference>
<keyword evidence="1" id="KW-0067">ATP-binding</keyword>
<comment type="caution">
    <text evidence="2">The sequence shown here is derived from an EMBL/GenBank/DDBJ whole genome shotgun (WGS) entry which is preliminary data.</text>
</comment>
<dbReference type="GO" id="GO:0005975">
    <property type="term" value="P:carbohydrate metabolic process"/>
    <property type="evidence" value="ECO:0007669"/>
    <property type="project" value="InterPro"/>
</dbReference>
<comment type="similarity">
    <text evidence="1">Belongs to the LamB/PxpA family.</text>
</comment>
<dbReference type="InterPro" id="IPR005501">
    <property type="entry name" value="LamB/YcsF/PxpA-like"/>
</dbReference>
<dbReference type="NCBIfam" id="NF003814">
    <property type="entry name" value="PRK05406.1-3"/>
    <property type="match status" value="1"/>
</dbReference>
<dbReference type="PANTHER" id="PTHR30292:SF0">
    <property type="entry name" value="5-OXOPROLINASE SUBUNIT A"/>
    <property type="match status" value="1"/>
</dbReference>
<evidence type="ECO:0000313" key="2">
    <source>
        <dbReference type="EMBL" id="MXQ07961.1"/>
    </source>
</evidence>
<dbReference type="EC" id="3.5.2.9" evidence="1"/>
<dbReference type="Gene3D" id="3.20.20.370">
    <property type="entry name" value="Glycoside hydrolase/deacetylase"/>
    <property type="match status" value="1"/>
</dbReference>
<reference evidence="2 3" key="1">
    <citation type="submission" date="2019-12" db="EMBL/GenBank/DDBJ databases">
        <authorList>
            <person name="Lee S.D."/>
        </authorList>
    </citation>
    <scope>NUCLEOTIDE SEQUENCE [LARGE SCALE GENOMIC DNA]</scope>
    <source>
        <strain evidence="2 3">GH1-50</strain>
    </source>
</reference>
<dbReference type="GO" id="GO:0005524">
    <property type="term" value="F:ATP binding"/>
    <property type="evidence" value="ECO:0007669"/>
    <property type="project" value="UniProtKB-UniRule"/>
</dbReference>
<comment type="function">
    <text evidence="1">Catalyzes the cleavage of 5-oxoproline to form L-glutamate coupled to the hydrolysis of ATP to ADP and inorganic phosphate.</text>
</comment>
<dbReference type="HAMAP" id="MF_00691">
    <property type="entry name" value="PxpA"/>
    <property type="match status" value="1"/>
</dbReference>
<keyword evidence="1" id="KW-0547">Nucleotide-binding</keyword>
<sequence length="257" mass="27208">MAKSIDLNSDMGEAFGPWRMGDDTQLLDVVTSANVACGYHAGDPDTMAETMALAVARGVGIGAHPGFPDLQGFGRRRMEVPLKTIANMVRYQVGAAQAMARAAGGEVRHLKLHGALSNMAMKDADLARACYEAALDVAPDVVIMGNPATAMEQVVRDLGCRWAGEIFADRAYEPDGSLVDRRKPGAMVTDPDEAAARMVKMVEAGAILTEDGQRLETRIDTICVHGDSAEAVAVARAVRKGLEDAGIALKPFEGSPL</sequence>
<dbReference type="GO" id="GO:0017168">
    <property type="term" value="F:5-oxoprolinase (ATP-hydrolyzing) activity"/>
    <property type="evidence" value="ECO:0007669"/>
    <property type="project" value="UniProtKB-UniRule"/>
</dbReference>
<name>A0A7C9J323_9RHOB</name>
<proteinExistence type="inferred from homology"/>
<gene>
    <name evidence="1 2" type="primary">pxpA</name>
    <name evidence="2" type="ORF">GQ651_08895</name>
</gene>
<dbReference type="AlphaFoldDB" id="A0A7C9J323"/>
<organism evidence="2 3">
    <name type="scientific">Kangsaoukella pontilimi</name>
    <dbReference type="NCBI Taxonomy" id="2691042"/>
    <lineage>
        <taxon>Bacteria</taxon>
        <taxon>Pseudomonadati</taxon>
        <taxon>Pseudomonadota</taxon>
        <taxon>Alphaproteobacteria</taxon>
        <taxon>Rhodobacterales</taxon>
        <taxon>Paracoccaceae</taxon>
        <taxon>Kangsaoukella</taxon>
    </lineage>
</organism>
<evidence type="ECO:0000313" key="3">
    <source>
        <dbReference type="Proteomes" id="UP000480350"/>
    </source>
</evidence>
<keyword evidence="1 2" id="KW-0378">Hydrolase</keyword>
<dbReference type="RefSeq" id="WP_160763803.1">
    <property type="nucleotide sequence ID" value="NZ_WUPT01000001.1"/>
</dbReference>
<dbReference type="PANTHER" id="PTHR30292">
    <property type="entry name" value="UNCHARACTERIZED PROTEIN YBGL-RELATED"/>
    <property type="match status" value="1"/>
</dbReference>
<protein>
    <recommendedName>
        <fullName evidence="1">5-oxoprolinase subunit A</fullName>
        <shortName evidence="1">5-OPase subunit A</shortName>
        <ecNumber evidence="1">3.5.2.9</ecNumber>
    </recommendedName>
    <alternativeName>
        <fullName evidence="1">5-oxoprolinase (ATP-hydrolyzing) subunit A</fullName>
    </alternativeName>
</protein>